<reference evidence="2" key="1">
    <citation type="submission" date="2022-03" db="EMBL/GenBank/DDBJ databases">
        <authorList>
            <person name="Sayadi A."/>
        </authorList>
    </citation>
    <scope>NUCLEOTIDE SEQUENCE</scope>
</reference>
<dbReference type="EMBL" id="CAKOFQ010006852">
    <property type="protein sequence ID" value="CAH1976979.1"/>
    <property type="molecule type" value="Genomic_DNA"/>
</dbReference>
<organism evidence="2 3">
    <name type="scientific">Acanthoscelides obtectus</name>
    <name type="common">Bean weevil</name>
    <name type="synonym">Bruchus obtectus</name>
    <dbReference type="NCBI Taxonomy" id="200917"/>
    <lineage>
        <taxon>Eukaryota</taxon>
        <taxon>Metazoa</taxon>
        <taxon>Ecdysozoa</taxon>
        <taxon>Arthropoda</taxon>
        <taxon>Hexapoda</taxon>
        <taxon>Insecta</taxon>
        <taxon>Pterygota</taxon>
        <taxon>Neoptera</taxon>
        <taxon>Endopterygota</taxon>
        <taxon>Coleoptera</taxon>
        <taxon>Polyphaga</taxon>
        <taxon>Cucujiformia</taxon>
        <taxon>Chrysomeloidea</taxon>
        <taxon>Chrysomelidae</taxon>
        <taxon>Bruchinae</taxon>
        <taxon>Bruchini</taxon>
        <taxon>Acanthoscelides</taxon>
    </lineage>
</organism>
<proteinExistence type="predicted"/>
<keyword evidence="3" id="KW-1185">Reference proteome</keyword>
<dbReference type="Proteomes" id="UP001152888">
    <property type="component" value="Unassembled WGS sequence"/>
</dbReference>
<sequence length="118" mass="13919">MKTLPDQIFENPPNRDKGRGEIFWNPTEYDTVSRDGNIEDVTLLPRLEEQSESDDDTQWKKSFLHFDENEIGQLVNFYEPEFEREKDQLWLQNKLQSKTYDPVFDTAAAAIQENMSSQ</sequence>
<comment type="caution">
    <text evidence="2">The sequence shown here is derived from an EMBL/GenBank/DDBJ whole genome shotgun (WGS) entry which is preliminary data.</text>
</comment>
<name>A0A9P0P9V5_ACAOB</name>
<evidence type="ECO:0000256" key="1">
    <source>
        <dbReference type="SAM" id="MobiDB-lite"/>
    </source>
</evidence>
<evidence type="ECO:0000313" key="3">
    <source>
        <dbReference type="Proteomes" id="UP001152888"/>
    </source>
</evidence>
<dbReference type="OrthoDB" id="6077919at2759"/>
<evidence type="ECO:0000313" key="2">
    <source>
        <dbReference type="EMBL" id="CAH1976979.1"/>
    </source>
</evidence>
<dbReference type="AlphaFoldDB" id="A0A9P0P9V5"/>
<protein>
    <submittedName>
        <fullName evidence="2">Uncharacterized protein</fullName>
    </submittedName>
</protein>
<gene>
    <name evidence="2" type="ORF">ACAOBT_LOCUS12407</name>
</gene>
<feature type="region of interest" description="Disordered" evidence="1">
    <location>
        <begin position="1"/>
        <end position="22"/>
    </location>
</feature>
<accession>A0A9P0P9V5</accession>